<keyword evidence="2" id="KW-1185">Reference proteome</keyword>
<protein>
    <submittedName>
        <fullName evidence="1">OsmC family protein</fullName>
    </submittedName>
</protein>
<accession>A0ABP8GKF8</accession>
<dbReference type="Proteomes" id="UP001501671">
    <property type="component" value="Unassembled WGS sequence"/>
</dbReference>
<dbReference type="RefSeq" id="WP_345246633.1">
    <property type="nucleotide sequence ID" value="NZ_BAABFO010000003.1"/>
</dbReference>
<dbReference type="InterPro" id="IPR015946">
    <property type="entry name" value="KH_dom-like_a/b"/>
</dbReference>
<evidence type="ECO:0000313" key="1">
    <source>
        <dbReference type="EMBL" id="GAA4325683.1"/>
    </source>
</evidence>
<dbReference type="SUPFAM" id="SSF82784">
    <property type="entry name" value="OsmC-like"/>
    <property type="match status" value="1"/>
</dbReference>
<evidence type="ECO:0000313" key="2">
    <source>
        <dbReference type="Proteomes" id="UP001501671"/>
    </source>
</evidence>
<proteinExistence type="predicted"/>
<dbReference type="PANTHER" id="PTHR39624">
    <property type="entry name" value="PROTEIN INVOLVED IN RIMO-MEDIATED BETA-METHYLTHIOLATION OF RIBOSOMAL PROTEIN S12 YCAO"/>
    <property type="match status" value="1"/>
</dbReference>
<name>A0ABP8GKF8_9BURK</name>
<dbReference type="InterPro" id="IPR036102">
    <property type="entry name" value="OsmC/Ohrsf"/>
</dbReference>
<dbReference type="EMBL" id="BAABFO010000003">
    <property type="protein sequence ID" value="GAA4325683.1"/>
    <property type="molecule type" value="Genomic_DNA"/>
</dbReference>
<organism evidence="1 2">
    <name type="scientific">Pigmentiphaga soli</name>
    <dbReference type="NCBI Taxonomy" id="1007095"/>
    <lineage>
        <taxon>Bacteria</taxon>
        <taxon>Pseudomonadati</taxon>
        <taxon>Pseudomonadota</taxon>
        <taxon>Betaproteobacteria</taxon>
        <taxon>Burkholderiales</taxon>
        <taxon>Alcaligenaceae</taxon>
        <taxon>Pigmentiphaga</taxon>
    </lineage>
</organism>
<dbReference type="InterPro" id="IPR003718">
    <property type="entry name" value="OsmC/Ohr_fam"/>
</dbReference>
<dbReference type="PANTHER" id="PTHR39624:SF2">
    <property type="entry name" value="OSMC-LIKE PROTEIN"/>
    <property type="match status" value="1"/>
</dbReference>
<dbReference type="Pfam" id="PF02566">
    <property type="entry name" value="OsmC"/>
    <property type="match status" value="1"/>
</dbReference>
<dbReference type="Gene3D" id="3.30.300.20">
    <property type="match status" value="1"/>
</dbReference>
<reference evidence="2" key="1">
    <citation type="journal article" date="2019" name="Int. J. Syst. Evol. Microbiol.">
        <title>The Global Catalogue of Microorganisms (GCM) 10K type strain sequencing project: providing services to taxonomists for standard genome sequencing and annotation.</title>
        <authorList>
            <consortium name="The Broad Institute Genomics Platform"/>
            <consortium name="The Broad Institute Genome Sequencing Center for Infectious Disease"/>
            <person name="Wu L."/>
            <person name="Ma J."/>
        </authorList>
    </citation>
    <scope>NUCLEOTIDE SEQUENCE [LARGE SCALE GENOMIC DNA]</scope>
    <source>
        <strain evidence="2">JCM 17666</strain>
    </source>
</reference>
<comment type="caution">
    <text evidence="1">The sequence shown here is derived from an EMBL/GenBank/DDBJ whole genome shotgun (WGS) entry which is preliminary data.</text>
</comment>
<gene>
    <name evidence="1" type="ORF">GCM10023144_08280</name>
</gene>
<sequence length="135" mass="14291">MTTQAQWAAASGKTACEVTFDHGWLVADLDAEAGGGRHPAPHDLLDAALAACTTLTLELYIKRKGFDVDSLRVEVAHAKGADGYRMTRTIHVAGRLSDEQKAAVLRIAEACPVHKTLTGKIAIVTEALQVVDAAS</sequence>